<dbReference type="Gene3D" id="1.10.287.950">
    <property type="entry name" value="Methyl-accepting chemotaxis protein"/>
    <property type="match status" value="1"/>
</dbReference>
<dbReference type="PROSITE" id="PS50111">
    <property type="entry name" value="CHEMOTAXIS_TRANSDUC_2"/>
    <property type="match status" value="1"/>
</dbReference>
<keyword evidence="4 10" id="KW-1133">Transmembrane helix</keyword>
<evidence type="ECO:0000259" key="12">
    <source>
        <dbReference type="PROSITE" id="PS50885"/>
    </source>
</evidence>
<feature type="domain" description="HAMP" evidence="12">
    <location>
        <begin position="230"/>
        <end position="285"/>
    </location>
</feature>
<comment type="subcellular location">
    <subcellularLocation>
        <location evidence="1">Cell membrane</location>
        <topology evidence="1">Multi-pass membrane protein</topology>
    </subcellularLocation>
</comment>
<evidence type="ECO:0000256" key="8">
    <source>
        <dbReference type="PROSITE-ProRule" id="PRU00284"/>
    </source>
</evidence>
<evidence type="ECO:0000313" key="13">
    <source>
        <dbReference type="EMBL" id="KAE9635648.1"/>
    </source>
</evidence>
<feature type="transmembrane region" description="Helical" evidence="10">
    <location>
        <begin position="12"/>
        <end position="33"/>
    </location>
</feature>
<name>A0A7C8LK97_9FIRM</name>
<keyword evidence="6 8" id="KW-0807">Transducer</keyword>
<dbReference type="Gene3D" id="3.30.450.20">
    <property type="entry name" value="PAS domain"/>
    <property type="match status" value="1"/>
</dbReference>
<evidence type="ECO:0000256" key="6">
    <source>
        <dbReference type="ARBA" id="ARBA00023224"/>
    </source>
</evidence>
<dbReference type="InterPro" id="IPR033480">
    <property type="entry name" value="sCache_2"/>
</dbReference>
<dbReference type="AlphaFoldDB" id="A0A7C8LK97"/>
<evidence type="ECO:0000256" key="4">
    <source>
        <dbReference type="ARBA" id="ARBA00022989"/>
    </source>
</evidence>
<dbReference type="Pfam" id="PF00015">
    <property type="entry name" value="MCPsignal"/>
    <property type="match status" value="1"/>
</dbReference>
<keyword evidence="9" id="KW-0175">Coiled coil</keyword>
<dbReference type="InterPro" id="IPR003660">
    <property type="entry name" value="HAMP_dom"/>
</dbReference>
<keyword evidence="2" id="KW-1003">Cell membrane</keyword>
<accession>A0A7C8LK97</accession>
<dbReference type="GO" id="GO:0005886">
    <property type="term" value="C:plasma membrane"/>
    <property type="evidence" value="ECO:0007669"/>
    <property type="project" value="UniProtKB-SubCell"/>
</dbReference>
<dbReference type="RefSeq" id="WP_158739894.1">
    <property type="nucleotide sequence ID" value="NZ_WSLF01000003.1"/>
</dbReference>
<dbReference type="CDD" id="cd06225">
    <property type="entry name" value="HAMP"/>
    <property type="match status" value="1"/>
</dbReference>
<dbReference type="SMART" id="SM00283">
    <property type="entry name" value="MA"/>
    <property type="match status" value="1"/>
</dbReference>
<evidence type="ECO:0000256" key="3">
    <source>
        <dbReference type="ARBA" id="ARBA00022692"/>
    </source>
</evidence>
<evidence type="ECO:0000256" key="1">
    <source>
        <dbReference type="ARBA" id="ARBA00004651"/>
    </source>
</evidence>
<organism evidence="13 14">
    <name type="scientific">Defluviitalea raffinosedens</name>
    <dbReference type="NCBI Taxonomy" id="1450156"/>
    <lineage>
        <taxon>Bacteria</taxon>
        <taxon>Bacillati</taxon>
        <taxon>Bacillota</taxon>
        <taxon>Clostridia</taxon>
        <taxon>Lachnospirales</taxon>
        <taxon>Defluviitaleaceae</taxon>
        <taxon>Defluviitalea</taxon>
    </lineage>
</organism>
<evidence type="ECO:0000259" key="11">
    <source>
        <dbReference type="PROSITE" id="PS50111"/>
    </source>
</evidence>
<dbReference type="PANTHER" id="PTHR32089:SF112">
    <property type="entry name" value="LYSOZYME-LIKE PROTEIN-RELATED"/>
    <property type="match status" value="1"/>
</dbReference>
<keyword evidence="14" id="KW-1185">Reference proteome</keyword>
<dbReference type="Proteomes" id="UP000483018">
    <property type="component" value="Unassembled WGS sequence"/>
</dbReference>
<evidence type="ECO:0000313" key="14">
    <source>
        <dbReference type="Proteomes" id="UP000483018"/>
    </source>
</evidence>
<comment type="similarity">
    <text evidence="7">Belongs to the methyl-accepting chemotaxis (MCP) protein family.</text>
</comment>
<evidence type="ECO:0000256" key="7">
    <source>
        <dbReference type="ARBA" id="ARBA00029447"/>
    </source>
</evidence>
<gene>
    <name evidence="13" type="ORF">GND95_05755</name>
</gene>
<sequence>MKKIENKIILLSLLNTFVLVVLLGTISISLVLYTQTTSLNAMEKSMRESFDHLISTQVQSAVSVIEQYGKKVEKGEMTLEEAKKAAADIVRDMRYGEDGYFWIDTYEGVNVVLYGSATEGTNRYEQKDSNGKYLIKEIIKNGMQEGGGFSDYHFPKEGQTEPLPKRSYSLSYKPFEWVVGTGNYTDDIDAVINTKKIEMRKQINRQIMLFGFMALLVGVLFVIISIIVGKKISKPIKESSKIIEQISQGDLSVDIPAKYQKYKDEIGLISRSLQQMIKTLRSMVNDIVTESNKSMKAVIVVNENVDALKDQIDEVASTTEEISAGMEETAASSEEMNATASEFENAAHSIAQKAQDGAKTVEEIQERANRLKERVLTSQNNAMKILEEAKSALEKAIEESKSVEQITALSNIILEITSQTNLLALNAAIEAARAGEAGKGFAVVANEIGKLAENSGATAKEIQEIIKTVQSSVNNLSSTSNKLMEFVSSDVKEDYGLMLEATDQYQKDAENVSAIITDFSVTSEKLLISIQNMIKAIEEVASATNEGAAGITSVAENTAVIADKVSTIAEQTEEVKSGKEKLMEAVERFKLQ</sequence>
<dbReference type="Pfam" id="PF17200">
    <property type="entry name" value="sCache_2"/>
    <property type="match status" value="1"/>
</dbReference>
<evidence type="ECO:0000256" key="2">
    <source>
        <dbReference type="ARBA" id="ARBA00022475"/>
    </source>
</evidence>
<proteinExistence type="inferred from homology"/>
<evidence type="ECO:0000256" key="5">
    <source>
        <dbReference type="ARBA" id="ARBA00023136"/>
    </source>
</evidence>
<evidence type="ECO:0000256" key="9">
    <source>
        <dbReference type="SAM" id="Coils"/>
    </source>
</evidence>
<dbReference type="SUPFAM" id="SSF58104">
    <property type="entry name" value="Methyl-accepting chemotaxis protein (MCP) signaling domain"/>
    <property type="match status" value="1"/>
</dbReference>
<dbReference type="SMART" id="SM01049">
    <property type="entry name" value="Cache_2"/>
    <property type="match status" value="1"/>
</dbReference>
<dbReference type="SMART" id="SM00304">
    <property type="entry name" value="HAMP"/>
    <property type="match status" value="1"/>
</dbReference>
<reference evidence="13 14" key="1">
    <citation type="submission" date="2019-12" db="EMBL/GenBank/DDBJ databases">
        <title>Defluviitalea raffinosedens, isolated from a biogas fermenter, genome sequencing and characterization.</title>
        <authorList>
            <person name="Rettenmaier R."/>
            <person name="Schneider M."/>
            <person name="Neuhaus K."/>
            <person name="Liebl W."/>
            <person name="Zverlov V."/>
        </authorList>
    </citation>
    <scope>NUCLEOTIDE SEQUENCE [LARGE SCALE GENOMIC DNA]</scope>
    <source>
        <strain evidence="13 14">249c-K6</strain>
    </source>
</reference>
<feature type="coiled-coil region" evidence="9">
    <location>
        <begin position="354"/>
        <end position="406"/>
    </location>
</feature>
<protein>
    <submittedName>
        <fullName evidence="13">HAMP domain-containing protein</fullName>
    </submittedName>
</protein>
<dbReference type="PANTHER" id="PTHR32089">
    <property type="entry name" value="METHYL-ACCEPTING CHEMOTAXIS PROTEIN MCPB"/>
    <property type="match status" value="1"/>
</dbReference>
<feature type="transmembrane region" description="Helical" evidence="10">
    <location>
        <begin position="207"/>
        <end position="228"/>
    </location>
</feature>
<dbReference type="InterPro" id="IPR004089">
    <property type="entry name" value="MCPsignal_dom"/>
</dbReference>
<dbReference type="GO" id="GO:0007165">
    <property type="term" value="P:signal transduction"/>
    <property type="evidence" value="ECO:0007669"/>
    <property type="project" value="UniProtKB-KW"/>
</dbReference>
<dbReference type="EMBL" id="WSLF01000003">
    <property type="protein sequence ID" value="KAE9635648.1"/>
    <property type="molecule type" value="Genomic_DNA"/>
</dbReference>
<dbReference type="PROSITE" id="PS50885">
    <property type="entry name" value="HAMP"/>
    <property type="match status" value="1"/>
</dbReference>
<comment type="caution">
    <text evidence="13">The sequence shown here is derived from an EMBL/GenBank/DDBJ whole genome shotgun (WGS) entry which is preliminary data.</text>
</comment>
<evidence type="ECO:0000256" key="10">
    <source>
        <dbReference type="SAM" id="Phobius"/>
    </source>
</evidence>
<dbReference type="Pfam" id="PF00672">
    <property type="entry name" value="HAMP"/>
    <property type="match status" value="1"/>
</dbReference>
<dbReference type="OrthoDB" id="9810264at2"/>
<keyword evidence="5 10" id="KW-0472">Membrane</keyword>
<keyword evidence="3 10" id="KW-0812">Transmembrane</keyword>
<feature type="domain" description="Methyl-accepting transducer" evidence="11">
    <location>
        <begin position="304"/>
        <end position="555"/>
    </location>
</feature>